<dbReference type="InterPro" id="IPR051236">
    <property type="entry name" value="HAT_RTT109-like"/>
</dbReference>
<proteinExistence type="inferred from homology"/>
<comment type="similarity">
    <text evidence="1">Belongs to the AIM6 family.</text>
</comment>
<evidence type="ECO:0000313" key="2">
    <source>
        <dbReference type="RefSeq" id="XP_059606668.1"/>
    </source>
</evidence>
<reference evidence="2" key="1">
    <citation type="submission" date="2025-02" db="EMBL/GenBank/DDBJ databases">
        <authorList>
            <consortium name="NCBI Genome Project"/>
        </authorList>
    </citation>
    <scope>NUCLEOTIDE SEQUENCE</scope>
</reference>
<protein>
    <recommendedName>
        <fullName evidence="3">Altered inheritance of mitochondria protein 6</fullName>
    </recommendedName>
</protein>
<dbReference type="KEGG" id="ang:An07g03410"/>
<name>A0AAJ8BZQ1_ASPNG</name>
<accession>A0AAJ8BZQ1</accession>
<evidence type="ECO:0008006" key="3">
    <source>
        <dbReference type="Google" id="ProtNLM"/>
    </source>
</evidence>
<reference evidence="2" key="2">
    <citation type="submission" date="2025-08" db="UniProtKB">
        <authorList>
            <consortium name="RefSeq"/>
        </authorList>
    </citation>
    <scope>IDENTIFICATION</scope>
</reference>
<dbReference type="PANTHER" id="PTHR31571:SF5">
    <property type="entry name" value="ALTERED INHERITANCE OF MITOCHONDRIA PROTEIN 6"/>
    <property type="match status" value="1"/>
</dbReference>
<dbReference type="GeneID" id="4981608"/>
<dbReference type="SUPFAM" id="SSF51695">
    <property type="entry name" value="PLC-like phosphodiesterases"/>
    <property type="match status" value="1"/>
</dbReference>
<organism evidence="2">
    <name type="scientific">Aspergillus niger</name>
    <dbReference type="NCBI Taxonomy" id="5061"/>
    <lineage>
        <taxon>Eukaryota</taxon>
        <taxon>Fungi</taxon>
        <taxon>Dikarya</taxon>
        <taxon>Ascomycota</taxon>
        <taxon>Pezizomycotina</taxon>
        <taxon>Eurotiomycetes</taxon>
        <taxon>Eurotiomycetidae</taxon>
        <taxon>Eurotiales</taxon>
        <taxon>Aspergillaceae</taxon>
        <taxon>Aspergillus</taxon>
        <taxon>Aspergillus subgen. Circumdati</taxon>
    </lineage>
</organism>
<dbReference type="InterPro" id="IPR017946">
    <property type="entry name" value="PLC-like_Pdiesterase_TIM-brl"/>
</dbReference>
<dbReference type="RefSeq" id="XP_059606668.1">
    <property type="nucleotide sequence ID" value="XM_059748345.1"/>
</dbReference>
<sequence>MVHTRSLAVAASAFLLGDPRLAAGGSTELQSVLKNTHGSNDYGYPTDFTRGIMPFRVEAYYSIRSQFTRIMTIGETYLSTPAYPKDVSRQKPMYGCIMTPSTSVGHDESSLTKDRTLESLYINPILDVLKLQNPSSPFVTSPTNNGVFDTSTSQTLYFFIDLKTSGPETLKAVISALQPLRDQGYLTTLKDNKTLTTGPVTVIGTGNTPLDMVGPVADRDYFYDAPLEALAEPEYADITGLISPIASTNFASAVGPVKGEKLSDEQIEALRQQIQTAEERGIGARYWGTPYYPVRTRNFVWRTLLEEGVALLNADDLDAVVEYF</sequence>
<gene>
    <name evidence="2" type="ORF">An07g03410</name>
</gene>
<dbReference type="PANTHER" id="PTHR31571">
    <property type="entry name" value="ALTERED INHERITANCE OF MITOCHONDRIA PROTEIN 6"/>
    <property type="match status" value="1"/>
</dbReference>
<dbReference type="AlphaFoldDB" id="A0AAJ8BZQ1"/>
<evidence type="ECO:0000256" key="1">
    <source>
        <dbReference type="ARBA" id="ARBA00008858"/>
    </source>
</evidence>